<name>A0A0R3WI75_HYDTA</name>
<dbReference type="OrthoDB" id="5560525at2759"/>
<evidence type="ECO:0000256" key="3">
    <source>
        <dbReference type="SAM" id="Coils"/>
    </source>
</evidence>
<dbReference type="Pfam" id="PF25555">
    <property type="entry name" value="RAB3A-like_C"/>
    <property type="match status" value="1"/>
</dbReference>
<dbReference type="Proteomes" id="UP000274429">
    <property type="component" value="Unassembled WGS sequence"/>
</dbReference>
<reference evidence="4 5" key="2">
    <citation type="submission" date="2018-11" db="EMBL/GenBank/DDBJ databases">
        <authorList>
            <consortium name="Pathogen Informatics"/>
        </authorList>
    </citation>
    <scope>NUCLEOTIDE SEQUENCE [LARGE SCALE GENOMIC DNA]</scope>
</reference>
<dbReference type="WBParaSite" id="TTAC_0000028401-mRNA-1">
    <property type="protein sequence ID" value="TTAC_0000028401-mRNA-1"/>
    <property type="gene ID" value="TTAC_0000028401"/>
</dbReference>
<evidence type="ECO:0000313" key="5">
    <source>
        <dbReference type="Proteomes" id="UP000274429"/>
    </source>
</evidence>
<dbReference type="Gene3D" id="1.20.5.4880">
    <property type="match status" value="1"/>
</dbReference>
<dbReference type="STRING" id="6205.A0A0R3WI75"/>
<protein>
    <submittedName>
        <fullName evidence="6">GDP/GTP exchange factor Sec2 N-terminal domain-containing protein</fullName>
    </submittedName>
</protein>
<dbReference type="CDD" id="cd21044">
    <property type="entry name" value="Rab11BD_RAB3IP_like"/>
    <property type="match status" value="1"/>
</dbReference>
<sequence>MEGKSLSKNLTEENNELKQYIDSLNKECMELQAALFEEANKMAQNAYAAEHAAVKRTKEVERENLILKKEVQSLKNSLRLQVEEKRDVVAVRRSMSGVVSQANALEAEDKGKGNRLRRLSILLNPSPNLPQSSACLAAPVDRRRWSSTLSTSIINVTSQEPVTRKYLLEALTSGVNCAETFCPVVGRTSVLTFSLLMLERNPIEFVDWVDCGCCLNWPVNSDGSGGETNQQPMMSITFADSTSNGEDFRTRSASDVGDIRLPHPAPPPPPLPSSKEQAFFHRLVREDIAPALAFADSHICAALPLALSRLGVEMEPLSSIFASSPTTDVDVTDIPTCPLVPGEPVKFSLKLEMVNEDDSISVECCNISSWARQRIAAVADLFQYLSLIRRGLTGTPTTPVTRSSSNSLPPVNRASLSLTVDSDAPTELIRRHQFENVQRRRLVIALSRLGYGLPGLE</sequence>
<reference evidence="6" key="1">
    <citation type="submission" date="2017-02" db="UniProtKB">
        <authorList>
            <consortium name="WormBaseParasite"/>
        </authorList>
    </citation>
    <scope>IDENTIFICATION</scope>
</reference>
<comment type="similarity">
    <text evidence="2">Belongs to the SEC2 family.</text>
</comment>
<dbReference type="GO" id="GO:0005085">
    <property type="term" value="F:guanyl-nucleotide exchange factor activity"/>
    <property type="evidence" value="ECO:0007669"/>
    <property type="project" value="InterPro"/>
</dbReference>
<evidence type="ECO:0000256" key="2">
    <source>
        <dbReference type="ARBA" id="ARBA00025794"/>
    </source>
</evidence>
<dbReference type="InterPro" id="IPR040351">
    <property type="entry name" value="RAB3IL/RAB3IP/Sec2"/>
</dbReference>
<dbReference type="GO" id="GO:0006887">
    <property type="term" value="P:exocytosis"/>
    <property type="evidence" value="ECO:0007669"/>
    <property type="project" value="TreeGrafter"/>
</dbReference>
<organism evidence="6">
    <name type="scientific">Hydatigena taeniaeformis</name>
    <name type="common">Feline tapeworm</name>
    <name type="synonym">Taenia taeniaeformis</name>
    <dbReference type="NCBI Taxonomy" id="6205"/>
    <lineage>
        <taxon>Eukaryota</taxon>
        <taxon>Metazoa</taxon>
        <taxon>Spiralia</taxon>
        <taxon>Lophotrochozoa</taxon>
        <taxon>Platyhelminthes</taxon>
        <taxon>Cestoda</taxon>
        <taxon>Eucestoda</taxon>
        <taxon>Cyclophyllidea</taxon>
        <taxon>Taeniidae</taxon>
        <taxon>Hydatigera</taxon>
    </lineage>
</organism>
<evidence type="ECO:0000313" key="6">
    <source>
        <dbReference type="WBParaSite" id="TTAC_0000028401-mRNA-1"/>
    </source>
</evidence>
<evidence type="ECO:0000313" key="4">
    <source>
        <dbReference type="EMBL" id="VDM16194.1"/>
    </source>
</evidence>
<keyword evidence="1 3" id="KW-0175">Coiled coil</keyword>
<dbReference type="PANTHER" id="PTHR14430">
    <property type="entry name" value="RABIN3-RELATED"/>
    <property type="match status" value="1"/>
</dbReference>
<dbReference type="SUPFAM" id="SSF144284">
    <property type="entry name" value="Sec2 N-terminal region"/>
    <property type="match status" value="1"/>
</dbReference>
<keyword evidence="5" id="KW-1185">Reference proteome</keyword>
<proteinExistence type="inferred from homology"/>
<dbReference type="EMBL" id="UYWX01000020">
    <property type="protein sequence ID" value="VDM16194.1"/>
    <property type="molecule type" value="Genomic_DNA"/>
</dbReference>
<dbReference type="PANTHER" id="PTHR14430:SF0">
    <property type="entry name" value="SEC2P DOMAIN-CONTAINING PROTEIN"/>
    <property type="match status" value="1"/>
</dbReference>
<dbReference type="AlphaFoldDB" id="A0A0R3WI75"/>
<evidence type="ECO:0000256" key="1">
    <source>
        <dbReference type="ARBA" id="ARBA00023054"/>
    </source>
</evidence>
<dbReference type="GO" id="GO:0070319">
    <property type="term" value="C:Golgi to plasma membrane transport vesicle"/>
    <property type="evidence" value="ECO:0007669"/>
    <property type="project" value="TreeGrafter"/>
</dbReference>
<accession>A0A0R3WI75</accession>
<feature type="coiled-coil region" evidence="3">
    <location>
        <begin position="7"/>
        <end position="77"/>
    </location>
</feature>
<gene>
    <name evidence="4" type="ORF">TTAC_LOCUS285</name>
</gene>